<feature type="region of interest" description="Disordered" evidence="1">
    <location>
        <begin position="1"/>
        <end position="37"/>
    </location>
</feature>
<evidence type="ECO:0000313" key="3">
    <source>
        <dbReference type="EMBL" id="KYC58950.1"/>
    </source>
</evidence>
<organism evidence="3 5">
    <name type="scientific">Heyndrickxia coagulans</name>
    <name type="common">Weizmannia coagulans</name>
    <dbReference type="NCBI Taxonomy" id="1398"/>
    <lineage>
        <taxon>Bacteria</taxon>
        <taxon>Bacillati</taxon>
        <taxon>Bacillota</taxon>
        <taxon>Bacilli</taxon>
        <taxon>Bacillales</taxon>
        <taxon>Bacillaceae</taxon>
        <taxon>Heyndrickxia</taxon>
    </lineage>
</organism>
<dbReference type="EMBL" id="LQYI01000195">
    <property type="protein sequence ID" value="KYC58950.1"/>
    <property type="molecule type" value="Genomic_DNA"/>
</dbReference>
<evidence type="ECO:0000313" key="4">
    <source>
        <dbReference type="Proteomes" id="UP000075288"/>
    </source>
</evidence>
<accession>A0A150JNT3</accession>
<dbReference type="Proteomes" id="UP000075288">
    <property type="component" value="Unassembled WGS sequence"/>
</dbReference>
<sequence>MGKTASKAGRIHESGIRHGPYPAFHANGGANRGRELP</sequence>
<reference evidence="4 5" key="1">
    <citation type="submission" date="2016-01" db="EMBL/GenBank/DDBJ databases">
        <title>Genome Sequences of Twelve Sporeforming Bacillus Species Isolated from Foods.</title>
        <authorList>
            <person name="Berendsen E.M."/>
            <person name="Wells-Bennik M.H."/>
            <person name="Krawcyk A.O."/>
            <person name="De Jong A."/>
            <person name="Holsappel S."/>
            <person name="Eijlander R.T."/>
            <person name="Kuipers O.P."/>
        </authorList>
    </citation>
    <scope>NUCLEOTIDE SEQUENCE [LARGE SCALE GENOMIC DNA]</scope>
    <source>
        <strain evidence="2 4">B4098</strain>
        <strain evidence="3 5">B4099</strain>
    </source>
</reference>
<evidence type="ECO:0000313" key="2">
    <source>
        <dbReference type="EMBL" id="KYC58741.1"/>
    </source>
</evidence>
<gene>
    <name evidence="2" type="ORF">B4098_2433</name>
    <name evidence="3" type="ORF">B4099_2566</name>
</gene>
<proteinExistence type="predicted"/>
<evidence type="ECO:0000313" key="5">
    <source>
        <dbReference type="Proteomes" id="UP000075304"/>
    </source>
</evidence>
<dbReference type="Proteomes" id="UP000075304">
    <property type="component" value="Unassembled WGS sequence"/>
</dbReference>
<name>A0A150JNT3_HEYCO</name>
<dbReference type="AlphaFoldDB" id="A0A150JNT3"/>
<comment type="caution">
    <text evidence="3">The sequence shown here is derived from an EMBL/GenBank/DDBJ whole genome shotgun (WGS) entry which is preliminary data.</text>
</comment>
<protein>
    <submittedName>
        <fullName evidence="3">Uncharacterized protein</fullName>
    </submittedName>
</protein>
<dbReference type="EMBL" id="LQYG01000120">
    <property type="protein sequence ID" value="KYC58741.1"/>
    <property type="molecule type" value="Genomic_DNA"/>
</dbReference>
<evidence type="ECO:0000256" key="1">
    <source>
        <dbReference type="SAM" id="MobiDB-lite"/>
    </source>
</evidence>